<dbReference type="GO" id="GO:0019676">
    <property type="term" value="P:ammonia assimilation cycle"/>
    <property type="evidence" value="ECO:0007669"/>
    <property type="project" value="TreeGrafter"/>
</dbReference>
<keyword evidence="13" id="KW-0411">Iron-sulfur</keyword>
<comment type="cofactor">
    <cofactor evidence="2">
        <name>[3Fe-4S] cluster</name>
        <dbReference type="ChEBI" id="CHEBI:21137"/>
    </cofactor>
</comment>
<dbReference type="PANTHER" id="PTHR11938">
    <property type="entry name" value="FAD NADPH DEHYDROGENASE/OXIDOREDUCTASE"/>
    <property type="match status" value="1"/>
</dbReference>
<dbReference type="InterPro" id="IPR013785">
    <property type="entry name" value="Aldolase_TIM"/>
</dbReference>
<proteinExistence type="inferred from homology"/>
<dbReference type="Pfam" id="PF04898">
    <property type="entry name" value="Glu_syn_central"/>
    <property type="match status" value="1"/>
</dbReference>
<dbReference type="FunFam" id="3.20.20.70:FF:000061">
    <property type="entry name" value="Glutamate synthase large subunit"/>
    <property type="match status" value="1"/>
</dbReference>
<evidence type="ECO:0000313" key="19">
    <source>
        <dbReference type="EMBL" id="GGE37430.1"/>
    </source>
</evidence>
<dbReference type="SUPFAM" id="SSF51395">
    <property type="entry name" value="FMN-linked oxidoreductases"/>
    <property type="match status" value="1"/>
</dbReference>
<keyword evidence="7" id="KW-0288">FMN</keyword>
<dbReference type="SUPFAM" id="SSF69336">
    <property type="entry name" value="Alpha subunit of glutamate synthase, C-terminal domain"/>
    <property type="match status" value="1"/>
</dbReference>
<keyword evidence="10" id="KW-0315">Glutamine amidotransferase</keyword>
<evidence type="ECO:0000256" key="12">
    <source>
        <dbReference type="ARBA" id="ARBA00023004"/>
    </source>
</evidence>
<feature type="domain" description="Glutamine amidotransferase type-2" evidence="18">
    <location>
        <begin position="16"/>
        <end position="404"/>
    </location>
</feature>
<evidence type="ECO:0000256" key="9">
    <source>
        <dbReference type="ARBA" id="ARBA00022827"/>
    </source>
</evidence>
<dbReference type="PROSITE" id="PS51278">
    <property type="entry name" value="GATASE_TYPE_2"/>
    <property type="match status" value="1"/>
</dbReference>
<evidence type="ECO:0000256" key="10">
    <source>
        <dbReference type="ARBA" id="ARBA00022962"/>
    </source>
</evidence>
<keyword evidence="6" id="KW-0285">Flavoprotein</keyword>
<dbReference type="GO" id="GO:0015930">
    <property type="term" value="F:glutamate synthase activity"/>
    <property type="evidence" value="ECO:0007669"/>
    <property type="project" value="InterPro"/>
</dbReference>
<evidence type="ECO:0000256" key="11">
    <source>
        <dbReference type="ARBA" id="ARBA00023002"/>
    </source>
</evidence>
<dbReference type="Proteomes" id="UP000628775">
    <property type="component" value="Unassembled WGS sequence"/>
</dbReference>
<evidence type="ECO:0000256" key="1">
    <source>
        <dbReference type="ARBA" id="ARBA00001917"/>
    </source>
</evidence>
<keyword evidence="15" id="KW-0003">3Fe-4S</keyword>
<evidence type="ECO:0000256" key="3">
    <source>
        <dbReference type="ARBA" id="ARBA00001974"/>
    </source>
</evidence>
<dbReference type="InterPro" id="IPR017932">
    <property type="entry name" value="GATase_2_dom"/>
</dbReference>
<dbReference type="Gene3D" id="3.20.20.70">
    <property type="entry name" value="Aldolase class I"/>
    <property type="match status" value="2"/>
</dbReference>
<feature type="compositionally biased region" description="Basic and acidic residues" evidence="17">
    <location>
        <begin position="898"/>
        <end position="910"/>
    </location>
</feature>
<evidence type="ECO:0000256" key="15">
    <source>
        <dbReference type="ARBA" id="ARBA00023291"/>
    </source>
</evidence>
<evidence type="ECO:0000256" key="16">
    <source>
        <dbReference type="ARBA" id="ARBA00029440"/>
    </source>
</evidence>
<evidence type="ECO:0000256" key="14">
    <source>
        <dbReference type="ARBA" id="ARBA00023164"/>
    </source>
</evidence>
<dbReference type="PANTHER" id="PTHR11938:SF133">
    <property type="entry name" value="GLUTAMATE SYNTHASE (NADH)"/>
    <property type="match status" value="1"/>
</dbReference>
<evidence type="ECO:0000256" key="17">
    <source>
        <dbReference type="SAM" id="MobiDB-lite"/>
    </source>
</evidence>
<evidence type="ECO:0000313" key="20">
    <source>
        <dbReference type="Proteomes" id="UP000628775"/>
    </source>
</evidence>
<keyword evidence="9" id="KW-0274">FAD</keyword>
<dbReference type="InterPro" id="IPR050711">
    <property type="entry name" value="ET-N_metabolism_enzyme"/>
</dbReference>
<evidence type="ECO:0000256" key="7">
    <source>
        <dbReference type="ARBA" id="ARBA00022643"/>
    </source>
</evidence>
<evidence type="ECO:0000256" key="6">
    <source>
        <dbReference type="ARBA" id="ARBA00022630"/>
    </source>
</evidence>
<dbReference type="CDD" id="cd00713">
    <property type="entry name" value="GltS"/>
    <property type="match status" value="1"/>
</dbReference>
<dbReference type="NCBIfam" id="NF008730">
    <property type="entry name" value="PRK11750.1"/>
    <property type="match status" value="1"/>
</dbReference>
<dbReference type="InterPro" id="IPR036485">
    <property type="entry name" value="Glu_synth_asu_C_sf"/>
</dbReference>
<reference evidence="19" key="2">
    <citation type="submission" date="2020-09" db="EMBL/GenBank/DDBJ databases">
        <authorList>
            <person name="Sun Q."/>
            <person name="Zhou Y."/>
        </authorList>
    </citation>
    <scope>NUCLEOTIDE SEQUENCE</scope>
    <source>
        <strain evidence="19">CGMCC 1.15371</strain>
    </source>
</reference>
<comment type="pathway">
    <text evidence="16">Amino-acid biosynthesis.</text>
</comment>
<dbReference type="Pfam" id="PF00310">
    <property type="entry name" value="GATase_2"/>
    <property type="match status" value="1"/>
</dbReference>
<organism evidence="19 20">
    <name type="scientific">Pullulanibacillus camelliae</name>
    <dbReference type="NCBI Taxonomy" id="1707096"/>
    <lineage>
        <taxon>Bacteria</taxon>
        <taxon>Bacillati</taxon>
        <taxon>Bacillota</taxon>
        <taxon>Bacilli</taxon>
        <taxon>Bacillales</taxon>
        <taxon>Sporolactobacillaceae</taxon>
        <taxon>Pullulanibacillus</taxon>
    </lineage>
</organism>
<keyword evidence="20" id="KW-1185">Reference proteome</keyword>
<protein>
    <submittedName>
        <fullName evidence="19">Glutamate synthase [NADPH] large chain</fullName>
    </submittedName>
</protein>
<comment type="similarity">
    <text evidence="4">Belongs to the glutamate synthase family.</text>
</comment>
<dbReference type="Pfam" id="PF01645">
    <property type="entry name" value="Glu_synthase"/>
    <property type="match status" value="1"/>
</dbReference>
<dbReference type="GO" id="GO:0046872">
    <property type="term" value="F:metal ion binding"/>
    <property type="evidence" value="ECO:0007669"/>
    <property type="project" value="UniProtKB-KW"/>
</dbReference>
<comment type="cofactor">
    <cofactor evidence="3">
        <name>FAD</name>
        <dbReference type="ChEBI" id="CHEBI:57692"/>
    </cofactor>
</comment>
<comment type="cofactor">
    <cofactor evidence="1">
        <name>FMN</name>
        <dbReference type="ChEBI" id="CHEBI:58210"/>
    </cofactor>
</comment>
<dbReference type="EMBL" id="BMIR01000005">
    <property type="protein sequence ID" value="GGE37430.1"/>
    <property type="molecule type" value="Genomic_DNA"/>
</dbReference>
<dbReference type="RefSeq" id="WP_188691655.1">
    <property type="nucleotide sequence ID" value="NZ_BMIR01000005.1"/>
</dbReference>
<feature type="region of interest" description="Disordered" evidence="17">
    <location>
        <begin position="887"/>
        <end position="910"/>
    </location>
</feature>
<keyword evidence="8" id="KW-0479">Metal-binding</keyword>
<evidence type="ECO:0000256" key="8">
    <source>
        <dbReference type="ARBA" id="ARBA00022723"/>
    </source>
</evidence>
<evidence type="ECO:0000256" key="4">
    <source>
        <dbReference type="ARBA" id="ARBA00009716"/>
    </source>
</evidence>
<keyword evidence="5" id="KW-0028">Amino-acid biosynthesis</keyword>
<accession>A0A8J2YGQ4</accession>
<dbReference type="FunFam" id="2.160.20.60:FF:000001">
    <property type="entry name" value="Glutamate synthase, large subunit"/>
    <property type="match status" value="1"/>
</dbReference>
<reference evidence="19" key="1">
    <citation type="journal article" date="2014" name="Int. J. Syst. Evol. Microbiol.">
        <title>Complete genome sequence of Corynebacterium casei LMG S-19264T (=DSM 44701T), isolated from a smear-ripened cheese.</title>
        <authorList>
            <consortium name="US DOE Joint Genome Institute (JGI-PGF)"/>
            <person name="Walter F."/>
            <person name="Albersmeier A."/>
            <person name="Kalinowski J."/>
            <person name="Ruckert C."/>
        </authorList>
    </citation>
    <scope>NUCLEOTIDE SEQUENCE</scope>
    <source>
        <strain evidence="19">CGMCC 1.15371</strain>
    </source>
</reference>
<keyword evidence="12" id="KW-0408">Iron</keyword>
<keyword evidence="11" id="KW-0560">Oxidoreductase</keyword>
<dbReference type="CDD" id="cd00982">
    <property type="entry name" value="gltB_C"/>
    <property type="match status" value="1"/>
</dbReference>
<dbReference type="InterPro" id="IPR002932">
    <property type="entry name" value="Glu_synthdom"/>
</dbReference>
<dbReference type="CDD" id="cd02808">
    <property type="entry name" value="GltS_FMN"/>
    <property type="match status" value="1"/>
</dbReference>
<evidence type="ECO:0000259" key="18">
    <source>
        <dbReference type="PROSITE" id="PS51278"/>
    </source>
</evidence>
<dbReference type="InterPro" id="IPR002489">
    <property type="entry name" value="Glu_synth_asu_C"/>
</dbReference>
<name>A0A8J2YGQ4_9BACL</name>
<dbReference type="SUPFAM" id="SSF56235">
    <property type="entry name" value="N-terminal nucleophile aminohydrolases (Ntn hydrolases)"/>
    <property type="match status" value="1"/>
</dbReference>
<evidence type="ECO:0000256" key="2">
    <source>
        <dbReference type="ARBA" id="ARBA00001927"/>
    </source>
</evidence>
<evidence type="ECO:0000256" key="5">
    <source>
        <dbReference type="ARBA" id="ARBA00022605"/>
    </source>
</evidence>
<dbReference type="FunFam" id="3.60.20.10:FF:000001">
    <property type="entry name" value="Glutamate synthase, large subunit"/>
    <property type="match status" value="1"/>
</dbReference>
<dbReference type="Gene3D" id="3.60.20.10">
    <property type="entry name" value="Glutamine Phosphoribosylpyrophosphate, subunit 1, domain 1"/>
    <property type="match status" value="1"/>
</dbReference>
<keyword evidence="14" id="KW-0314">Glutamate biosynthesis</keyword>
<gene>
    <name evidence="19" type="primary">gltA</name>
    <name evidence="19" type="ORF">GCM10011391_15400</name>
</gene>
<dbReference type="GO" id="GO:0051538">
    <property type="term" value="F:3 iron, 4 sulfur cluster binding"/>
    <property type="evidence" value="ECO:0007669"/>
    <property type="project" value="UniProtKB-KW"/>
</dbReference>
<evidence type="ECO:0000256" key="13">
    <source>
        <dbReference type="ARBA" id="ARBA00023014"/>
    </source>
</evidence>
<dbReference type="GO" id="GO:0006537">
    <property type="term" value="P:glutamate biosynthetic process"/>
    <property type="evidence" value="ECO:0007669"/>
    <property type="project" value="UniProtKB-KW"/>
</dbReference>
<dbReference type="Gene3D" id="2.160.20.60">
    <property type="entry name" value="Glutamate synthase, alpha subunit, C-terminal domain"/>
    <property type="match status" value="1"/>
</dbReference>
<dbReference type="Pfam" id="PF01493">
    <property type="entry name" value="GXGXG"/>
    <property type="match status" value="1"/>
</dbReference>
<dbReference type="InterPro" id="IPR006982">
    <property type="entry name" value="Glu_synth_centr_N"/>
</dbReference>
<comment type="caution">
    <text evidence="19">The sequence shown here is derived from an EMBL/GenBank/DDBJ whole genome shotgun (WGS) entry which is preliminary data.</text>
</comment>
<dbReference type="InterPro" id="IPR029055">
    <property type="entry name" value="Ntn_hydrolases_N"/>
</dbReference>
<sequence length="1519" mass="167419">MQQTGLYHPSFEHDACGIGFIANIKGAPSHEIINDSIEMLHRLDHRAGYTDDTSDGAGILVQIPHAYFKRVKAFQLPEKGNYGVGMFFLPQEPARRSKVEQLIKRVVISSPLKWLGWREVPVNPAFLGEKAKKTEPVIKQLFVAKQGEVDALTFDRQLFVLRKSIEKQTQDIPGFYIASLSSQTMVYKGLLKPKELPAYYEDLADDAFASAFGLVHARYSTNTDPTWERAHPYRYLVHNGEINTLRGNINAMKAREGKMASEVFGVPLRTLLPIIDERGSDSVALDNALEFLTLSGRSLANAATMLVPDPWEKQQKMDESIRNYYKYHSQFMEPWDGPMALSFTNGREIGALLDRNGLRPGRYILTDEDKLVFSSEFGVIDVPDEKIKVKKNLSPGEVLWINLEEGRIVPNDELKRQLAAERPYGKWLAQKRVTLNGIEANFEETHIKPLFSAEQRKRLQRLFGYTHEELTKMIMPMVTEGKDPIGSMGMDTPLAVLSNQPQLLYNYFKQLFAQVTNPAIDAIREESVTSTLTWLGAEDNILDLNSEGTGQIQLFSPIVNTHDLQKLIANNSYKTFYAKAVFEANGEPGALEEGLERLFEAIDKAIKSGAEYIVISDTEVNEALAPIPALLAVSGLHHHLIRNRTRSNVSIIVDTGEARDVHHMAALISFGADVIHPKLGIETIKGLIEEHYLKNWDPNEAIETYINTLTSGMVKVMSKLGISTVQSYRGAQMFEALGISDAVIERYFPGTASQIGGIGLDVMAQETLMRHAKAFNAVDKTLDAGSQFQYRHGGEYHKINAKTVYSLQQSARQNDYTLYKTYSELANREALTSIRDLLQFKNVRPAVPLEEVESVESICRRFKTGAMSFGSISQEAHEALAIAMNRIGGKSNSGEGGEDPKRYKLDNNGDSRRSAIKQVASGRFGVTSYYLANADEIQIKLAQGAKPGEGGHLPGKKVYPWIAEVRGSTPGVGLISPPPHHDIYSIEDLAQLIYDLKHANPSARINVKLVSKAGVGTIAAGVAKGLADVILISGADGGTGASPKSSIQHAGLPWELGLVEAHQTLLLNGLRDRVVLETDGKLMTGRDVVMAALLGAEEYGFSTAPLVVLGCVMMRVCQSNTCPVGIATQDPELRKRFVGEPEHVVNFMQFVAQETREIMAELGFRTIDEMIGRTDLLAIHEQVKTHWKAKYLDLSKLLTVVEPTSSSGSYKQREQDHKLEESMDMRQLLQDCQPALENGKRVSLSYPIANTDRAVTAILGHEISKKYGAEGLPEDTIQLHFRGSAGQSFGAFAPKGVTLNLEGDANDYIGKGLSGGKIIVKSTVNPLIHKESSLIGNVAFYGASSGEAYINGRAGERFAVRNSGVNTVVEGIGNHGCEYMTGGHVVILGSIGTNFGAGMSGGIAYVLSDETVHQFKEKCNLELILIEALEDQEEIAKVKGMIERHVLYTNSSIGSEVLEHWEQTVHKIRKIIPSDYKEMLQSIEEAKAAGLRGKAAIMTAFEKKNAPKTAEINDALEPV</sequence>